<feature type="domain" description="CoA carboxyltransferase N-terminal" evidence="6">
    <location>
        <begin position="1"/>
        <end position="218"/>
    </location>
</feature>
<dbReference type="Proteomes" id="UP000265703">
    <property type="component" value="Unassembled WGS sequence"/>
</dbReference>
<comment type="catalytic activity">
    <reaction evidence="5">
        <text>3-methylbut-2-enoyl-CoA + hydrogencarbonate + ATP = 3-methyl-(2E)-glutaconyl-CoA + ADP + phosphate + H(+)</text>
        <dbReference type="Rhea" id="RHEA:13589"/>
        <dbReference type="ChEBI" id="CHEBI:15378"/>
        <dbReference type="ChEBI" id="CHEBI:17544"/>
        <dbReference type="ChEBI" id="CHEBI:30616"/>
        <dbReference type="ChEBI" id="CHEBI:43474"/>
        <dbReference type="ChEBI" id="CHEBI:57344"/>
        <dbReference type="ChEBI" id="CHEBI:57346"/>
        <dbReference type="ChEBI" id="CHEBI:456216"/>
        <dbReference type="EC" id="6.4.1.4"/>
    </reaction>
</comment>
<feature type="non-terminal residue" evidence="8">
    <location>
        <position position="465"/>
    </location>
</feature>
<proteinExistence type="predicted"/>
<dbReference type="Pfam" id="PF01039">
    <property type="entry name" value="Carboxyl_trans"/>
    <property type="match status" value="1"/>
</dbReference>
<dbReference type="FunFam" id="3.90.226.10:FF:000021">
    <property type="entry name" value="Acetyl-CoA carboxylase carboxyltransferase subunit"/>
    <property type="match status" value="1"/>
</dbReference>
<evidence type="ECO:0000256" key="2">
    <source>
        <dbReference type="ARBA" id="ARBA00026116"/>
    </source>
</evidence>
<evidence type="ECO:0000256" key="5">
    <source>
        <dbReference type="ARBA" id="ARBA00052347"/>
    </source>
</evidence>
<keyword evidence="9" id="KW-1185">Reference proteome</keyword>
<dbReference type="GO" id="GO:0016740">
    <property type="term" value="F:transferase activity"/>
    <property type="evidence" value="ECO:0007669"/>
    <property type="project" value="UniProtKB-KW"/>
</dbReference>
<dbReference type="InterPro" id="IPR029045">
    <property type="entry name" value="ClpP/crotonase-like_dom_sf"/>
</dbReference>
<evidence type="ECO:0000256" key="3">
    <source>
        <dbReference type="ARBA" id="ARBA00031237"/>
    </source>
</evidence>
<dbReference type="InterPro" id="IPR045190">
    <property type="entry name" value="MCCB/AccD1-like"/>
</dbReference>
<organism evidence="8 9">
    <name type="scientific">Glomus cerebriforme</name>
    <dbReference type="NCBI Taxonomy" id="658196"/>
    <lineage>
        <taxon>Eukaryota</taxon>
        <taxon>Fungi</taxon>
        <taxon>Fungi incertae sedis</taxon>
        <taxon>Mucoromycota</taxon>
        <taxon>Glomeromycotina</taxon>
        <taxon>Glomeromycetes</taxon>
        <taxon>Glomerales</taxon>
        <taxon>Glomeraceae</taxon>
        <taxon>Glomus</taxon>
    </lineage>
</organism>
<comment type="caution">
    <text evidence="8">The sequence shown here is derived from an EMBL/GenBank/DDBJ whole genome shotgun (WGS) entry which is preliminary data.</text>
</comment>
<gene>
    <name evidence="8" type="ORF">C1645_671310</name>
</gene>
<accession>A0A397T335</accession>
<comment type="pathway">
    <text evidence="1">Amino-acid degradation; L-leucine degradation; (S)-3-hydroxy-3-methylglutaryl-CoA from 3-isovaleryl-CoA: step 2/3.</text>
</comment>
<evidence type="ECO:0000256" key="1">
    <source>
        <dbReference type="ARBA" id="ARBA00025711"/>
    </source>
</evidence>
<dbReference type="PANTHER" id="PTHR22855">
    <property type="entry name" value="ACETYL, PROPIONYL, PYRUVATE, AND GLUTACONYL CARBOXYLASE-RELATED"/>
    <property type="match status" value="1"/>
</dbReference>
<dbReference type="PROSITE" id="PS50989">
    <property type="entry name" value="COA_CT_CTER"/>
    <property type="match status" value="1"/>
</dbReference>
<dbReference type="PANTHER" id="PTHR22855:SF46">
    <property type="entry name" value="METHYLCROTONOYL-COA CARBOXYLASE"/>
    <property type="match status" value="1"/>
</dbReference>
<reference evidence="8 9" key="1">
    <citation type="submission" date="2018-06" db="EMBL/GenBank/DDBJ databases">
        <title>Comparative genomics reveals the genomic features of Rhizophagus irregularis, R. cerebriforme, R. diaphanum and Gigaspora rosea, and their symbiotic lifestyle signature.</title>
        <authorList>
            <person name="Morin E."/>
            <person name="San Clemente H."/>
            <person name="Chen E.C.H."/>
            <person name="De La Providencia I."/>
            <person name="Hainaut M."/>
            <person name="Kuo A."/>
            <person name="Kohler A."/>
            <person name="Murat C."/>
            <person name="Tang N."/>
            <person name="Roy S."/>
            <person name="Loubradou J."/>
            <person name="Henrissat B."/>
            <person name="Grigoriev I.V."/>
            <person name="Corradi N."/>
            <person name="Roux C."/>
            <person name="Martin F.M."/>
        </authorList>
    </citation>
    <scope>NUCLEOTIDE SEQUENCE [LARGE SCALE GENOMIC DNA]</scope>
    <source>
        <strain evidence="8 9">DAOM 227022</strain>
    </source>
</reference>
<evidence type="ECO:0000313" key="9">
    <source>
        <dbReference type="Proteomes" id="UP000265703"/>
    </source>
</evidence>
<dbReference type="EC" id="6.4.1.4" evidence="2"/>
<dbReference type="OrthoDB" id="439921at2759"/>
<dbReference type="UniPathway" id="UPA00363">
    <property type="reaction ID" value="UER00861"/>
</dbReference>
<protein>
    <recommendedName>
        <fullName evidence="2">methylcrotonoyl-CoA carboxylase</fullName>
        <ecNumber evidence="2">6.4.1.4</ecNumber>
    </recommendedName>
    <alternativeName>
        <fullName evidence="4">3-methylcrotonyl-CoA carboxylase 2</fullName>
    </alternativeName>
    <alternativeName>
        <fullName evidence="3">3-methylcrotonyl-CoA:carbon dioxide ligase subunit beta</fullName>
    </alternativeName>
</protein>
<feature type="domain" description="CoA carboxyltransferase C-terminal" evidence="7">
    <location>
        <begin position="221"/>
        <end position="465"/>
    </location>
</feature>
<evidence type="ECO:0000313" key="8">
    <source>
        <dbReference type="EMBL" id="RIA92810.1"/>
    </source>
</evidence>
<feature type="non-terminal residue" evidence="8">
    <location>
        <position position="1"/>
    </location>
</feature>
<dbReference type="PROSITE" id="PS50980">
    <property type="entry name" value="COA_CT_NTER"/>
    <property type="match status" value="1"/>
</dbReference>
<dbReference type="InterPro" id="IPR034733">
    <property type="entry name" value="AcCoA_carboxyl_beta"/>
</dbReference>
<dbReference type="InterPro" id="IPR011763">
    <property type="entry name" value="COA_CT_C"/>
</dbReference>
<name>A0A397T335_9GLOM</name>
<evidence type="ECO:0000259" key="6">
    <source>
        <dbReference type="PROSITE" id="PS50980"/>
    </source>
</evidence>
<dbReference type="EMBL" id="QKYT01000117">
    <property type="protein sequence ID" value="RIA92810.1"/>
    <property type="molecule type" value="Genomic_DNA"/>
</dbReference>
<dbReference type="InterPro" id="IPR011762">
    <property type="entry name" value="COA_CT_N"/>
</dbReference>
<evidence type="ECO:0000256" key="4">
    <source>
        <dbReference type="ARBA" id="ARBA00031404"/>
    </source>
</evidence>
<sequence length="465" mass="50358">RDRIDLLLDEDSPFLELCPLAGWDQDEMTLGGSIVAGIGLVNGIECLITGNVATLFGGSSNEVSVAKGARIATIAIENNLPFIQLIQTGGAKLDQQAKVFHPGGGQFRMLAERTKLNLPTCSIVFGSSTAGGAYTPGLSDYIIMVKNQAQVFLGGPPLVKMATGETVDAESLGGADMHSRISGLSDQLALNEYDAIKKAREFIGRLNWQKKGKIPTTHLHELLGIVSANIRVPFDANEVITRIVDGSRFTAFKPLYGPNIITGWAYIHGFQVGIIANNNVIFMQEANKATQFIRLCNTMNVPILFLQNTTGFMVGKKYEEEGIIKAGVHFVNAVSNSEVPAITIMMGASYGAGNYAMCGRAYNPRFLFSWPNSKCSVMGPDQLIGVMDIITREAAERTGKAVDEKLTAARNKIFRAMAEKESDVYWTSSRLLDDGIIDPRMTRVILGFCLSIVYSEKVEGGNLAG</sequence>
<dbReference type="STRING" id="658196.A0A397T335"/>
<keyword evidence="8" id="KW-0808">Transferase</keyword>
<dbReference type="SUPFAM" id="SSF52096">
    <property type="entry name" value="ClpP/crotonase"/>
    <property type="match status" value="2"/>
</dbReference>
<evidence type="ECO:0000259" key="7">
    <source>
        <dbReference type="PROSITE" id="PS50989"/>
    </source>
</evidence>
<dbReference type="Gene3D" id="3.90.226.10">
    <property type="entry name" value="2-enoyl-CoA Hydratase, Chain A, domain 1"/>
    <property type="match status" value="2"/>
</dbReference>
<dbReference type="GO" id="GO:0004485">
    <property type="term" value="F:methylcrotonoyl-CoA carboxylase activity"/>
    <property type="evidence" value="ECO:0007669"/>
    <property type="project" value="UniProtKB-EC"/>
</dbReference>
<dbReference type="AlphaFoldDB" id="A0A397T335"/>
<dbReference type="GO" id="GO:0006552">
    <property type="term" value="P:L-leucine catabolic process"/>
    <property type="evidence" value="ECO:0007669"/>
    <property type="project" value="UniProtKB-UniPathway"/>
</dbReference>